<accession>A0ABU8IMX4</accession>
<evidence type="ECO:0000313" key="1">
    <source>
        <dbReference type="EMBL" id="MEI5996803.1"/>
    </source>
</evidence>
<comment type="caution">
    <text evidence="1">The sequence shown here is derived from an EMBL/GenBank/DDBJ whole genome shotgun (WGS) entry which is preliminary data.</text>
</comment>
<protein>
    <recommendedName>
        <fullName evidence="3">HNH endonuclease</fullName>
    </recommendedName>
</protein>
<evidence type="ECO:0000313" key="2">
    <source>
        <dbReference type="Proteomes" id="UP001386437"/>
    </source>
</evidence>
<proteinExistence type="predicted"/>
<sequence>MRSRQQTVAAQLADFSAWYAQRLDREIDYCDVDRDDEGKYGWCPQCECNVHSVRRDFGIGAYEYWGSREVHRDLRDVCPTCEGDLEDERHDEDEESEA</sequence>
<gene>
    <name evidence="1" type="ORF">H3V53_06195</name>
</gene>
<dbReference type="EMBL" id="JACFYJ010000006">
    <property type="protein sequence ID" value="MEI5996803.1"/>
    <property type="molecule type" value="Genomic_DNA"/>
</dbReference>
<dbReference type="Proteomes" id="UP001386437">
    <property type="component" value="Unassembled WGS sequence"/>
</dbReference>
<name>A0ABU8IMX4_9BURK</name>
<organism evidence="1 2">
    <name type="scientific">Paraburkholderia bengalensis</name>
    <dbReference type="NCBI Taxonomy" id="2747562"/>
    <lineage>
        <taxon>Bacteria</taxon>
        <taxon>Pseudomonadati</taxon>
        <taxon>Pseudomonadota</taxon>
        <taxon>Betaproteobacteria</taxon>
        <taxon>Burkholderiales</taxon>
        <taxon>Burkholderiaceae</taxon>
        <taxon>Paraburkholderia</taxon>
    </lineage>
</organism>
<evidence type="ECO:0008006" key="3">
    <source>
        <dbReference type="Google" id="ProtNLM"/>
    </source>
</evidence>
<dbReference type="RefSeq" id="WP_336597205.1">
    <property type="nucleotide sequence ID" value="NZ_JACFYJ010000006.1"/>
</dbReference>
<reference evidence="1 2" key="1">
    <citation type="journal article" date="2022" name="Arch. Microbiol.">
        <title>Paraburkholderia bengalensis sp. nov. isolated from roots of Oryza sativa, IR64.</title>
        <authorList>
            <person name="Nag P."/>
            <person name="Mondal N."/>
            <person name="Sarkar J."/>
            <person name="Das S."/>
        </authorList>
    </citation>
    <scope>NUCLEOTIDE SEQUENCE [LARGE SCALE GENOMIC DNA]</scope>
    <source>
        <strain evidence="1 2">IR64_4_BI</strain>
    </source>
</reference>
<keyword evidence="2" id="KW-1185">Reference proteome</keyword>